<dbReference type="PANTHER" id="PTHR10612">
    <property type="entry name" value="APOLIPOPROTEIN D"/>
    <property type="match status" value="1"/>
</dbReference>
<dbReference type="PRINTS" id="PR01273">
    <property type="entry name" value="INVTBRTCOLOR"/>
</dbReference>
<evidence type="ECO:0000259" key="11">
    <source>
        <dbReference type="Pfam" id="PF08212"/>
    </source>
</evidence>
<comment type="caution">
    <text evidence="12">The sequence shown here is derived from an EMBL/GenBank/DDBJ whole genome shotgun (WGS) entry which is preliminary data.</text>
</comment>
<sequence length="216" mass="24432">MISVLLNRFTVLRTIYNRLAMNALHLLITACLAASASGFIELFVGQCPKITTKTNFDLNRYLGLWFSYENFDAPFQWGSTCVRALYSIKPNGRIKVINSGYSDVRLFGRSFYRSPIRIEGEAFIVDPAKPGGLNVRFGGQPDTDGGRANYLIMDTDYDNYSVVYSCSKQSIFKIELAWILTRQKGVRPANIDTIYQTLTDYGVNVTNFKRVDHSNC</sequence>
<dbReference type="Proteomes" id="UP001283361">
    <property type="component" value="Unassembled WGS sequence"/>
</dbReference>
<gene>
    <name evidence="12" type="ORF">RRG08_038986</name>
</gene>
<name>A0AAE1CTP8_9GAST</name>
<dbReference type="GO" id="GO:0000302">
    <property type="term" value="P:response to reactive oxygen species"/>
    <property type="evidence" value="ECO:0007669"/>
    <property type="project" value="TreeGrafter"/>
</dbReference>
<accession>A0AAE1CTP8</accession>
<reference evidence="12" key="1">
    <citation type="journal article" date="2023" name="G3 (Bethesda)">
        <title>A reference genome for the long-term kleptoplast-retaining sea slug Elysia crispata morphotype clarki.</title>
        <authorList>
            <person name="Eastman K.E."/>
            <person name="Pendleton A.L."/>
            <person name="Shaikh M.A."/>
            <person name="Suttiyut T."/>
            <person name="Ogas R."/>
            <person name="Tomko P."/>
            <person name="Gavelis G."/>
            <person name="Widhalm J.R."/>
            <person name="Wisecaver J.H."/>
        </authorList>
    </citation>
    <scope>NUCLEOTIDE SEQUENCE</scope>
    <source>
        <strain evidence="12">ECLA1</strain>
    </source>
</reference>
<dbReference type="GO" id="GO:0005576">
    <property type="term" value="C:extracellular region"/>
    <property type="evidence" value="ECO:0007669"/>
    <property type="project" value="UniProtKB-SubCell"/>
</dbReference>
<comment type="similarity">
    <text evidence="2 10">Belongs to the calycin superfamily. Lipocalin family.</text>
</comment>
<dbReference type="InterPro" id="IPR012674">
    <property type="entry name" value="Calycin"/>
</dbReference>
<evidence type="ECO:0000256" key="4">
    <source>
        <dbReference type="ARBA" id="ARBA00022448"/>
    </source>
</evidence>
<keyword evidence="5" id="KW-0964">Secreted</keyword>
<evidence type="ECO:0000256" key="10">
    <source>
        <dbReference type="PIRNR" id="PIRNR036893"/>
    </source>
</evidence>
<dbReference type="GO" id="GO:0005737">
    <property type="term" value="C:cytoplasm"/>
    <property type="evidence" value="ECO:0007669"/>
    <property type="project" value="TreeGrafter"/>
</dbReference>
<evidence type="ECO:0000256" key="2">
    <source>
        <dbReference type="ARBA" id="ARBA00006889"/>
    </source>
</evidence>
<dbReference type="InterPro" id="IPR022271">
    <property type="entry name" value="Lipocalin_ApoD"/>
</dbReference>
<proteinExistence type="inferred from homology"/>
<dbReference type="Gene3D" id="2.40.128.20">
    <property type="match status" value="1"/>
</dbReference>
<dbReference type="FunFam" id="2.40.128.20:FF:000003">
    <property type="entry name" value="Apolipoprotein D"/>
    <property type="match status" value="1"/>
</dbReference>
<dbReference type="GO" id="GO:0031409">
    <property type="term" value="F:pigment binding"/>
    <property type="evidence" value="ECO:0007669"/>
    <property type="project" value="InterPro"/>
</dbReference>
<evidence type="ECO:0000256" key="1">
    <source>
        <dbReference type="ARBA" id="ARBA00004613"/>
    </source>
</evidence>
<keyword evidence="9" id="KW-0325">Glycoprotein</keyword>
<keyword evidence="6" id="KW-0732">Signal</keyword>
<evidence type="ECO:0000256" key="5">
    <source>
        <dbReference type="ARBA" id="ARBA00022525"/>
    </source>
</evidence>
<dbReference type="SUPFAM" id="SSF50814">
    <property type="entry name" value="Lipocalins"/>
    <property type="match status" value="1"/>
</dbReference>
<keyword evidence="7" id="KW-0446">Lipid-binding</keyword>
<dbReference type="GO" id="GO:0006629">
    <property type="term" value="P:lipid metabolic process"/>
    <property type="evidence" value="ECO:0007669"/>
    <property type="project" value="TreeGrafter"/>
</dbReference>
<dbReference type="GO" id="GO:0008289">
    <property type="term" value="F:lipid binding"/>
    <property type="evidence" value="ECO:0007669"/>
    <property type="project" value="UniProtKB-KW"/>
</dbReference>
<dbReference type="PIRSF" id="PIRSF036893">
    <property type="entry name" value="Lipocalin_ApoD"/>
    <property type="match status" value="1"/>
</dbReference>
<evidence type="ECO:0000256" key="8">
    <source>
        <dbReference type="ARBA" id="ARBA00023157"/>
    </source>
</evidence>
<evidence type="ECO:0000256" key="6">
    <source>
        <dbReference type="ARBA" id="ARBA00022729"/>
    </source>
</evidence>
<organism evidence="12 13">
    <name type="scientific">Elysia crispata</name>
    <name type="common">lettuce slug</name>
    <dbReference type="NCBI Taxonomy" id="231223"/>
    <lineage>
        <taxon>Eukaryota</taxon>
        <taxon>Metazoa</taxon>
        <taxon>Spiralia</taxon>
        <taxon>Lophotrochozoa</taxon>
        <taxon>Mollusca</taxon>
        <taxon>Gastropoda</taxon>
        <taxon>Heterobranchia</taxon>
        <taxon>Euthyneura</taxon>
        <taxon>Panpulmonata</taxon>
        <taxon>Sacoglossa</taxon>
        <taxon>Placobranchoidea</taxon>
        <taxon>Plakobranchidae</taxon>
        <taxon>Elysia</taxon>
    </lineage>
</organism>
<keyword evidence="13" id="KW-1185">Reference proteome</keyword>
<evidence type="ECO:0000256" key="9">
    <source>
        <dbReference type="ARBA" id="ARBA00023180"/>
    </source>
</evidence>
<dbReference type="InterPro" id="IPR000566">
    <property type="entry name" value="Lipocln_cytosolic_FA-bd_dom"/>
</dbReference>
<dbReference type="InterPro" id="IPR003057">
    <property type="entry name" value="Invtbrt_color"/>
</dbReference>
<dbReference type="Pfam" id="PF08212">
    <property type="entry name" value="Lipocalin_2"/>
    <property type="match status" value="1"/>
</dbReference>
<evidence type="ECO:0000256" key="3">
    <source>
        <dbReference type="ARBA" id="ARBA00019890"/>
    </source>
</evidence>
<evidence type="ECO:0000256" key="7">
    <source>
        <dbReference type="ARBA" id="ARBA00023121"/>
    </source>
</evidence>
<comment type="subcellular location">
    <subcellularLocation>
        <location evidence="1">Secreted</location>
    </subcellularLocation>
</comment>
<keyword evidence="8" id="KW-1015">Disulfide bond</keyword>
<evidence type="ECO:0000313" key="13">
    <source>
        <dbReference type="Proteomes" id="UP001283361"/>
    </source>
</evidence>
<dbReference type="PANTHER" id="PTHR10612:SF34">
    <property type="entry name" value="APOLIPOPROTEIN D"/>
    <property type="match status" value="1"/>
</dbReference>
<evidence type="ECO:0000313" key="12">
    <source>
        <dbReference type="EMBL" id="KAK3734963.1"/>
    </source>
</evidence>
<dbReference type="EMBL" id="JAWDGP010006834">
    <property type="protein sequence ID" value="KAK3734963.1"/>
    <property type="molecule type" value="Genomic_DNA"/>
</dbReference>
<keyword evidence="4" id="KW-0813">Transport</keyword>
<dbReference type="AlphaFoldDB" id="A0AAE1CTP8"/>
<feature type="domain" description="Lipocalin/cytosolic fatty-acid binding" evidence="11">
    <location>
        <begin position="56"/>
        <end position="211"/>
    </location>
</feature>
<protein>
    <recommendedName>
        <fullName evidence="3">Apolipoprotein D</fullName>
    </recommendedName>
</protein>